<keyword evidence="6" id="KW-0548">Nucleotidyltransferase</keyword>
<dbReference type="RefSeq" id="WP_132445144.1">
    <property type="nucleotide sequence ID" value="NZ_JBHSWA010000001.1"/>
</dbReference>
<evidence type="ECO:0000259" key="5">
    <source>
        <dbReference type="PROSITE" id="PS50887"/>
    </source>
</evidence>
<dbReference type="InterPro" id="IPR029787">
    <property type="entry name" value="Nucleotide_cyclase"/>
</dbReference>
<feature type="domain" description="GGDEF" evidence="5">
    <location>
        <begin position="327"/>
        <end position="466"/>
    </location>
</feature>
<dbReference type="PANTHER" id="PTHR45138:SF9">
    <property type="entry name" value="DIGUANYLATE CYCLASE DGCM-RELATED"/>
    <property type="match status" value="1"/>
</dbReference>
<dbReference type="Gene3D" id="3.40.50.2300">
    <property type="match status" value="1"/>
</dbReference>
<dbReference type="Pfam" id="PF00990">
    <property type="entry name" value="GGDEF"/>
    <property type="match status" value="1"/>
</dbReference>
<dbReference type="NCBIfam" id="TIGR00254">
    <property type="entry name" value="GGDEF"/>
    <property type="match status" value="1"/>
</dbReference>
<dbReference type="SMART" id="SM00267">
    <property type="entry name" value="GGDEF"/>
    <property type="match status" value="1"/>
</dbReference>
<keyword evidence="7" id="KW-1185">Reference proteome</keyword>
<dbReference type="InterPro" id="IPR000160">
    <property type="entry name" value="GGDEF_dom"/>
</dbReference>
<feature type="domain" description="Response regulatory" evidence="4">
    <location>
        <begin position="157"/>
        <end position="277"/>
    </location>
</feature>
<accession>A0ABW1YZ49</accession>
<sequence length="468" mass="49986">MQGTILIADAIATNRIALKVKLCAAYYHVVQAENMEEALTCVRDNPPDLVICALTLPGGGAADLCRALKASGDSAQLPVLAIGNGDQAVDRFAALEAGANDVLLKPLDCTLLLGRARSLIRARNAADEWEMRDDTSRALGLAEPAAQFTAEFTARSHCVIIHSDSAMSVNWAKHLRPQLRARLTLANPEEAIRAAAANGPPDAFVLVLPQDPVPATAALRLISTLRANAQTRHTGLLVVQLAPDAALAATALDLGADDLMTEGFNPAEMALRLHAILRRKRMTDQLRDTVRTGLKAAVFDPLTGLHNRRYALPHLDHIAEHALETARPFSVMVADLDHFKGINDRYGHAAGDSVLVQTAERLRNNLRGMDLVARIGGEEFLIVMPGTNLADAEKTAAAICADIGNRGFVVPGTPLPIHVTISIGLSVGPMEEEGRPLSSEALMAQADQALYAAKTHGRNRVNLSRPAA</sequence>
<dbReference type="Gene3D" id="3.30.70.270">
    <property type="match status" value="1"/>
</dbReference>
<proteinExistence type="predicted"/>
<dbReference type="InterPro" id="IPR043128">
    <property type="entry name" value="Rev_trsase/Diguanyl_cyclase"/>
</dbReference>
<dbReference type="SMART" id="SM00448">
    <property type="entry name" value="REC"/>
    <property type="match status" value="1"/>
</dbReference>
<dbReference type="PROSITE" id="PS50110">
    <property type="entry name" value="RESPONSE_REGULATORY"/>
    <property type="match status" value="2"/>
</dbReference>
<reference evidence="7" key="1">
    <citation type="journal article" date="2019" name="Int. J. Syst. Evol. Microbiol.">
        <title>The Global Catalogue of Microorganisms (GCM) 10K type strain sequencing project: providing services to taxonomists for standard genome sequencing and annotation.</title>
        <authorList>
            <consortium name="The Broad Institute Genomics Platform"/>
            <consortium name="The Broad Institute Genome Sequencing Center for Infectious Disease"/>
            <person name="Wu L."/>
            <person name="Ma J."/>
        </authorList>
    </citation>
    <scope>NUCLEOTIDE SEQUENCE [LARGE SCALE GENOMIC DNA]</scope>
    <source>
        <strain evidence="7">NBRC 111368</strain>
    </source>
</reference>
<gene>
    <name evidence="6" type="ORF">ACFQAU_12730</name>
</gene>
<feature type="domain" description="Response regulatory" evidence="4">
    <location>
        <begin position="4"/>
        <end position="120"/>
    </location>
</feature>
<dbReference type="PROSITE" id="PS50887">
    <property type="entry name" value="GGDEF"/>
    <property type="match status" value="1"/>
</dbReference>
<organism evidence="6 7">
    <name type="scientific">Sulfitobacter profundi</name>
    <dbReference type="NCBI Taxonomy" id="2679961"/>
    <lineage>
        <taxon>Bacteria</taxon>
        <taxon>Pseudomonadati</taxon>
        <taxon>Pseudomonadota</taxon>
        <taxon>Alphaproteobacteria</taxon>
        <taxon>Rhodobacterales</taxon>
        <taxon>Roseobacteraceae</taxon>
        <taxon>Sulfitobacter</taxon>
    </lineage>
</organism>
<evidence type="ECO:0000256" key="3">
    <source>
        <dbReference type="PROSITE-ProRule" id="PRU00169"/>
    </source>
</evidence>
<dbReference type="GO" id="GO:0052621">
    <property type="term" value="F:diguanylate cyclase activity"/>
    <property type="evidence" value="ECO:0007669"/>
    <property type="project" value="UniProtKB-EC"/>
</dbReference>
<comment type="caution">
    <text evidence="3">Lacks conserved residue(s) required for the propagation of feature annotation.</text>
</comment>
<keyword evidence="6" id="KW-0808">Transferase</keyword>
<evidence type="ECO:0000313" key="7">
    <source>
        <dbReference type="Proteomes" id="UP001596403"/>
    </source>
</evidence>
<dbReference type="CDD" id="cd01949">
    <property type="entry name" value="GGDEF"/>
    <property type="match status" value="1"/>
</dbReference>
<dbReference type="InterPro" id="IPR050469">
    <property type="entry name" value="Diguanylate_Cyclase"/>
</dbReference>
<evidence type="ECO:0000259" key="4">
    <source>
        <dbReference type="PROSITE" id="PS50110"/>
    </source>
</evidence>
<evidence type="ECO:0000313" key="6">
    <source>
        <dbReference type="EMBL" id="MFC6642434.1"/>
    </source>
</evidence>
<evidence type="ECO:0000256" key="2">
    <source>
        <dbReference type="ARBA" id="ARBA00034247"/>
    </source>
</evidence>
<dbReference type="EMBL" id="JBHSWA010000001">
    <property type="protein sequence ID" value="MFC6642434.1"/>
    <property type="molecule type" value="Genomic_DNA"/>
</dbReference>
<protein>
    <recommendedName>
        <fullName evidence="1">diguanylate cyclase</fullName>
        <ecNumber evidence="1">2.7.7.65</ecNumber>
    </recommendedName>
</protein>
<comment type="catalytic activity">
    <reaction evidence="2">
        <text>2 GTP = 3',3'-c-di-GMP + 2 diphosphate</text>
        <dbReference type="Rhea" id="RHEA:24898"/>
        <dbReference type="ChEBI" id="CHEBI:33019"/>
        <dbReference type="ChEBI" id="CHEBI:37565"/>
        <dbReference type="ChEBI" id="CHEBI:58805"/>
        <dbReference type="EC" id="2.7.7.65"/>
    </reaction>
</comment>
<dbReference type="PANTHER" id="PTHR45138">
    <property type="entry name" value="REGULATORY COMPONENTS OF SENSORY TRANSDUCTION SYSTEM"/>
    <property type="match status" value="1"/>
</dbReference>
<evidence type="ECO:0000256" key="1">
    <source>
        <dbReference type="ARBA" id="ARBA00012528"/>
    </source>
</evidence>
<dbReference type="Proteomes" id="UP001596403">
    <property type="component" value="Unassembled WGS sequence"/>
</dbReference>
<name>A0ABW1YZ49_9RHOB</name>
<dbReference type="SUPFAM" id="SSF55073">
    <property type="entry name" value="Nucleotide cyclase"/>
    <property type="match status" value="1"/>
</dbReference>
<dbReference type="InterPro" id="IPR001789">
    <property type="entry name" value="Sig_transdc_resp-reg_receiver"/>
</dbReference>
<dbReference type="EC" id="2.7.7.65" evidence="1"/>
<comment type="caution">
    <text evidence="6">The sequence shown here is derived from an EMBL/GenBank/DDBJ whole genome shotgun (WGS) entry which is preliminary data.</text>
</comment>
<dbReference type="SUPFAM" id="SSF52172">
    <property type="entry name" value="CheY-like"/>
    <property type="match status" value="2"/>
</dbReference>
<dbReference type="Pfam" id="PF00072">
    <property type="entry name" value="Response_reg"/>
    <property type="match status" value="1"/>
</dbReference>
<dbReference type="InterPro" id="IPR011006">
    <property type="entry name" value="CheY-like_superfamily"/>
</dbReference>